<keyword evidence="6" id="KW-0998">Cell outer membrane</keyword>
<comment type="subcellular location">
    <subcellularLocation>
        <location evidence="1">Cell outer membrane</location>
        <topology evidence="1">Multi-pass membrane protein</topology>
    </subcellularLocation>
</comment>
<protein>
    <submittedName>
        <fullName evidence="9">TonB-dependent receptor</fullName>
    </submittedName>
</protein>
<dbReference type="InterPro" id="IPR036942">
    <property type="entry name" value="Beta-barrel_TonB_sf"/>
</dbReference>
<dbReference type="Gene3D" id="2.60.40.1120">
    <property type="entry name" value="Carboxypeptidase-like, regulatory domain"/>
    <property type="match status" value="1"/>
</dbReference>
<dbReference type="InterPro" id="IPR057601">
    <property type="entry name" value="Oar-like_b-barrel"/>
</dbReference>
<dbReference type="InterPro" id="IPR039426">
    <property type="entry name" value="TonB-dep_rcpt-like"/>
</dbReference>
<evidence type="ECO:0000259" key="8">
    <source>
        <dbReference type="Pfam" id="PF25183"/>
    </source>
</evidence>
<dbReference type="Pfam" id="PF25183">
    <property type="entry name" value="OMP_b-brl_4"/>
    <property type="match status" value="2"/>
</dbReference>
<dbReference type="SUPFAM" id="SSF49464">
    <property type="entry name" value="Carboxypeptidase regulatory domain-like"/>
    <property type="match status" value="1"/>
</dbReference>
<comment type="caution">
    <text evidence="9">The sequence shown here is derived from an EMBL/GenBank/DDBJ whole genome shotgun (WGS) entry which is preliminary data.</text>
</comment>
<dbReference type="PANTHER" id="PTHR30069">
    <property type="entry name" value="TONB-DEPENDENT OUTER MEMBRANE RECEPTOR"/>
    <property type="match status" value="1"/>
</dbReference>
<evidence type="ECO:0000313" key="9">
    <source>
        <dbReference type="EMBL" id="MDC8770680.1"/>
    </source>
</evidence>
<dbReference type="EMBL" id="JAQQXT010000002">
    <property type="protein sequence ID" value="MDC8770680.1"/>
    <property type="molecule type" value="Genomic_DNA"/>
</dbReference>
<proteinExistence type="predicted"/>
<keyword evidence="10" id="KW-1185">Reference proteome</keyword>
<dbReference type="RefSeq" id="WP_273599098.1">
    <property type="nucleotide sequence ID" value="NZ_JAQQXT010000002.1"/>
</dbReference>
<feature type="chain" id="PRO_5045093259" evidence="7">
    <location>
        <begin position="32"/>
        <end position="1101"/>
    </location>
</feature>
<gene>
    <name evidence="9" type="ORF">PRZ03_03775</name>
</gene>
<organism evidence="9 10">
    <name type="scientific">Roseateles albus</name>
    <dbReference type="NCBI Taxonomy" id="2987525"/>
    <lineage>
        <taxon>Bacteria</taxon>
        <taxon>Pseudomonadati</taxon>
        <taxon>Pseudomonadota</taxon>
        <taxon>Betaproteobacteria</taxon>
        <taxon>Burkholderiales</taxon>
        <taxon>Sphaerotilaceae</taxon>
        <taxon>Roseateles</taxon>
    </lineage>
</organism>
<evidence type="ECO:0000256" key="2">
    <source>
        <dbReference type="ARBA" id="ARBA00022448"/>
    </source>
</evidence>
<accession>A0ABT5KA72</accession>
<dbReference type="Gene3D" id="2.40.170.20">
    <property type="entry name" value="TonB-dependent receptor, beta-barrel domain"/>
    <property type="match status" value="1"/>
</dbReference>
<keyword evidence="2" id="KW-0813">Transport</keyword>
<evidence type="ECO:0000256" key="4">
    <source>
        <dbReference type="ARBA" id="ARBA00022692"/>
    </source>
</evidence>
<evidence type="ECO:0000256" key="7">
    <source>
        <dbReference type="SAM" id="SignalP"/>
    </source>
</evidence>
<feature type="domain" description="TonB-dependent transporter Oar-like beta-barrel" evidence="8">
    <location>
        <begin position="370"/>
        <end position="1034"/>
    </location>
</feature>
<evidence type="ECO:0000256" key="6">
    <source>
        <dbReference type="ARBA" id="ARBA00023237"/>
    </source>
</evidence>
<feature type="domain" description="TonB-dependent transporter Oar-like beta-barrel" evidence="8">
    <location>
        <begin position="249"/>
        <end position="329"/>
    </location>
</feature>
<keyword evidence="5" id="KW-0472">Membrane</keyword>
<evidence type="ECO:0000256" key="5">
    <source>
        <dbReference type="ARBA" id="ARBA00023136"/>
    </source>
</evidence>
<dbReference type="Proteomes" id="UP001221189">
    <property type="component" value="Unassembled WGS sequence"/>
</dbReference>
<keyword evidence="9" id="KW-0675">Receptor</keyword>
<keyword evidence="4" id="KW-0812">Transmembrane</keyword>
<evidence type="ECO:0000313" key="10">
    <source>
        <dbReference type="Proteomes" id="UP001221189"/>
    </source>
</evidence>
<dbReference type="PANTHER" id="PTHR30069:SF46">
    <property type="entry name" value="OAR PROTEIN"/>
    <property type="match status" value="1"/>
</dbReference>
<keyword evidence="7" id="KW-0732">Signal</keyword>
<evidence type="ECO:0000256" key="1">
    <source>
        <dbReference type="ARBA" id="ARBA00004571"/>
    </source>
</evidence>
<evidence type="ECO:0000256" key="3">
    <source>
        <dbReference type="ARBA" id="ARBA00022452"/>
    </source>
</evidence>
<dbReference type="InterPro" id="IPR008969">
    <property type="entry name" value="CarboxyPept-like_regulatory"/>
</dbReference>
<name>A0ABT5KA72_9BURK</name>
<reference evidence="9 10" key="1">
    <citation type="submission" date="2022-10" db="EMBL/GenBank/DDBJ databases">
        <title>Paucibacter sp. hw1 Genome sequencing.</title>
        <authorList>
            <person name="Park S."/>
        </authorList>
    </citation>
    <scope>NUCLEOTIDE SEQUENCE [LARGE SCALE GENOMIC DNA]</scope>
    <source>
        <strain evidence="10">hw1</strain>
    </source>
</reference>
<dbReference type="SUPFAM" id="SSF56935">
    <property type="entry name" value="Porins"/>
    <property type="match status" value="1"/>
</dbReference>
<dbReference type="Pfam" id="PF13620">
    <property type="entry name" value="CarboxypepD_reg"/>
    <property type="match status" value="1"/>
</dbReference>
<sequence length="1101" mass="118845">MSNRAWSEFSRTAVCVAISTIAIVATAPAMAQNTSSAVSGRVTTAEGKPVAGANVVIAHQESGSVNNLVTDADGRYSVRGLRVGGPYTITVIKGEDKVVREAIYLQLAENQAIDLTLGAQQLSTVVVAGTAASSRFNSASMGAGTSIGRKELEAQASIARNLQDYARSDPRVAQTDKERGEISALGQNTRFNSLTIDGVRTNDTFGLEANNMPTAKQPISIDAIQAVQVNISNYDVTQQGYTGANINAVTKSGTNEFKGSVYYVYRDDNMAGKRYDRVKDTFFDPPTFKEDTKGFTLGGPIIKDTLFFFGSYEELKSTRAAPAYGPVGSAMTNVGITPAQIASAQKVAKDTYGIDIGSSDIPAGTELAVKDYLLKLDWNINAQHRASLRYAKTEQAEPTFAGFGSTALSMSSYWWSQKKEIETVVGQWFADWTPDFSTEFKLSNRKYDSTPTNNANLPQIALVYPGDPKAGGIYQNDRTLFFGTENSRHFNELHTKTLDAYLAGNWVKGDHEMKFGGDYSSNDTFNAFLQNTKGTYSFRGTDPAALWSAGVPSSYSVQLPLNGNTIDSGAANWTLQNIGLFAQDTWTVTDQLTVTGGVRLDMAKTGDSPLFNQAALTKFGYDNRQTIDGQTLFQPRVGFNYAFAGLEKKKAQLRGGFGLFQGAAANVWLSNPFSNTGMATASFSCGATTVPCNTVKFNADPAKQQEINGVPPAANIDFISSELKQPSVWKMNLALDTELPWAGLVAGAEWLHTKTQDAIFYKHLNLGAPSAVKGVDGRELYYDAKGLSTGCWTAGGSTVTTGCGANAKALRDTKWGNVLLAERTSQGGGDALTLSLSQQNLGWGWQAAYTRTNAKEVSPLTSSTSGSNYSNRAVFNPNEEVNSTSSSLIKDRFNGSLNWSQALVGKYRTTFGVFYEGRAGKPYSWTFKNDMNGDGYSGNDLMYIPKAPGSGEVLFRLPGQTVAASGAAAEAKFWEVVDSNSDLSSAKGGVIGRNTAKSKFANTFDLRLSQEVPGFFGNQKGVFTVDMLNFGNMLNKKWGHIDEIPFTAGGGAGGNRRGFVNFAGMENGKYVYSVLNVDDYETRQTKGESQWAVQVTLRYEF</sequence>
<keyword evidence="3" id="KW-1134">Transmembrane beta strand</keyword>
<feature type="signal peptide" evidence="7">
    <location>
        <begin position="1"/>
        <end position="31"/>
    </location>
</feature>